<evidence type="ECO:0000313" key="1">
    <source>
        <dbReference type="EMBL" id="KKK65464.1"/>
    </source>
</evidence>
<feature type="non-terminal residue" evidence="1">
    <location>
        <position position="1"/>
    </location>
</feature>
<dbReference type="AlphaFoldDB" id="A0A0F8ZGA5"/>
<name>A0A0F8ZGA5_9ZZZZ</name>
<sequence length="77" mass="7991">AGFIMRVGSAAGIVSGHMVLTQLDDTEWVSSHAVKTLTTAGSVGGGDKSLSATLDRVRVTRTGTDTFDAGNIVAYYE</sequence>
<organism evidence="1">
    <name type="scientific">marine sediment metagenome</name>
    <dbReference type="NCBI Taxonomy" id="412755"/>
    <lineage>
        <taxon>unclassified sequences</taxon>
        <taxon>metagenomes</taxon>
        <taxon>ecological metagenomes</taxon>
    </lineage>
</organism>
<proteinExistence type="predicted"/>
<accession>A0A0F8ZGA5</accession>
<dbReference type="EMBL" id="LAZR01060542">
    <property type="protein sequence ID" value="KKK65464.1"/>
    <property type="molecule type" value="Genomic_DNA"/>
</dbReference>
<gene>
    <name evidence="1" type="ORF">LCGC14_2973860</name>
</gene>
<protein>
    <submittedName>
        <fullName evidence="1">Uncharacterized protein</fullName>
    </submittedName>
</protein>
<comment type="caution">
    <text evidence="1">The sequence shown here is derived from an EMBL/GenBank/DDBJ whole genome shotgun (WGS) entry which is preliminary data.</text>
</comment>
<reference evidence="1" key="1">
    <citation type="journal article" date="2015" name="Nature">
        <title>Complex archaea that bridge the gap between prokaryotes and eukaryotes.</title>
        <authorList>
            <person name="Spang A."/>
            <person name="Saw J.H."/>
            <person name="Jorgensen S.L."/>
            <person name="Zaremba-Niedzwiedzka K."/>
            <person name="Martijn J."/>
            <person name="Lind A.E."/>
            <person name="van Eijk R."/>
            <person name="Schleper C."/>
            <person name="Guy L."/>
            <person name="Ettema T.J."/>
        </authorList>
    </citation>
    <scope>NUCLEOTIDE SEQUENCE</scope>
</reference>